<comment type="caution">
    <text evidence="1">The sequence shown here is derived from an EMBL/GenBank/DDBJ whole genome shotgun (WGS) entry which is preliminary data.</text>
</comment>
<accession>A0ABV5WHV5</accession>
<evidence type="ECO:0000313" key="2">
    <source>
        <dbReference type="Proteomes" id="UP001589609"/>
    </source>
</evidence>
<keyword evidence="2" id="KW-1185">Reference proteome</keyword>
<sequence length="110" mass="13066">MHNRIQNLKNRLPEEHQDMAILTQHVFDALDQLREKHTQFVGTSASAKIKPSGQYEKCFYETIAEIQQLIMTTLEHTTEDVEHRGDKYWEKWYPQGVDATTEYLHERGKY</sequence>
<proteinExistence type="predicted"/>
<dbReference type="RefSeq" id="WP_379950521.1">
    <property type="nucleotide sequence ID" value="NZ_JBHMAF010000114.1"/>
</dbReference>
<evidence type="ECO:0000313" key="1">
    <source>
        <dbReference type="EMBL" id="MFB9760187.1"/>
    </source>
</evidence>
<gene>
    <name evidence="1" type="ORF">ACFFMS_17640</name>
</gene>
<dbReference type="EMBL" id="JBHMAF010000114">
    <property type="protein sequence ID" value="MFB9760187.1"/>
    <property type="molecule type" value="Genomic_DNA"/>
</dbReference>
<name>A0ABV5WHV5_9BACI</name>
<protein>
    <submittedName>
        <fullName evidence="1">Uncharacterized protein</fullName>
    </submittedName>
</protein>
<organism evidence="1 2">
    <name type="scientific">Ectobacillus funiculus</name>
    <dbReference type="NCBI Taxonomy" id="137993"/>
    <lineage>
        <taxon>Bacteria</taxon>
        <taxon>Bacillati</taxon>
        <taxon>Bacillota</taxon>
        <taxon>Bacilli</taxon>
        <taxon>Bacillales</taxon>
        <taxon>Bacillaceae</taxon>
        <taxon>Ectobacillus</taxon>
    </lineage>
</organism>
<reference evidence="1 2" key="1">
    <citation type="submission" date="2024-09" db="EMBL/GenBank/DDBJ databases">
        <authorList>
            <person name="Sun Q."/>
            <person name="Mori K."/>
        </authorList>
    </citation>
    <scope>NUCLEOTIDE SEQUENCE [LARGE SCALE GENOMIC DNA]</scope>
    <source>
        <strain evidence="1 2">JCM 11201</strain>
    </source>
</reference>
<dbReference type="Proteomes" id="UP001589609">
    <property type="component" value="Unassembled WGS sequence"/>
</dbReference>